<dbReference type="Proteomes" id="UP000054558">
    <property type="component" value="Unassembled WGS sequence"/>
</dbReference>
<organism evidence="1 2">
    <name type="scientific">Klebsormidium nitens</name>
    <name type="common">Green alga</name>
    <name type="synonym">Ulothrix nitens</name>
    <dbReference type="NCBI Taxonomy" id="105231"/>
    <lineage>
        <taxon>Eukaryota</taxon>
        <taxon>Viridiplantae</taxon>
        <taxon>Streptophyta</taxon>
        <taxon>Klebsormidiophyceae</taxon>
        <taxon>Klebsormidiales</taxon>
        <taxon>Klebsormidiaceae</taxon>
        <taxon>Klebsormidium</taxon>
    </lineage>
</organism>
<gene>
    <name evidence="1" type="ORF">KFL_001390115</name>
</gene>
<protein>
    <submittedName>
        <fullName evidence="1">Uncharacterized protein</fullName>
    </submittedName>
</protein>
<keyword evidence="2" id="KW-1185">Reference proteome</keyword>
<evidence type="ECO:0000313" key="1">
    <source>
        <dbReference type="EMBL" id="GAQ83194.1"/>
    </source>
</evidence>
<dbReference type="AlphaFoldDB" id="A0A1Y1HX09"/>
<reference evidence="1 2" key="1">
    <citation type="journal article" date="2014" name="Nat. Commun.">
        <title>Klebsormidium flaccidum genome reveals primary factors for plant terrestrial adaptation.</title>
        <authorList>
            <person name="Hori K."/>
            <person name="Maruyama F."/>
            <person name="Fujisawa T."/>
            <person name="Togashi T."/>
            <person name="Yamamoto N."/>
            <person name="Seo M."/>
            <person name="Sato S."/>
            <person name="Yamada T."/>
            <person name="Mori H."/>
            <person name="Tajima N."/>
            <person name="Moriyama T."/>
            <person name="Ikeuchi M."/>
            <person name="Watanabe M."/>
            <person name="Wada H."/>
            <person name="Kobayashi K."/>
            <person name="Saito M."/>
            <person name="Masuda T."/>
            <person name="Sasaki-Sekimoto Y."/>
            <person name="Mashiguchi K."/>
            <person name="Awai K."/>
            <person name="Shimojima M."/>
            <person name="Masuda S."/>
            <person name="Iwai M."/>
            <person name="Nobusawa T."/>
            <person name="Narise T."/>
            <person name="Kondo S."/>
            <person name="Saito H."/>
            <person name="Sato R."/>
            <person name="Murakawa M."/>
            <person name="Ihara Y."/>
            <person name="Oshima-Yamada Y."/>
            <person name="Ohtaka K."/>
            <person name="Satoh M."/>
            <person name="Sonobe K."/>
            <person name="Ishii M."/>
            <person name="Ohtani R."/>
            <person name="Kanamori-Sato M."/>
            <person name="Honoki R."/>
            <person name="Miyazaki D."/>
            <person name="Mochizuki H."/>
            <person name="Umetsu J."/>
            <person name="Higashi K."/>
            <person name="Shibata D."/>
            <person name="Kamiya Y."/>
            <person name="Sato N."/>
            <person name="Nakamura Y."/>
            <person name="Tabata S."/>
            <person name="Ida S."/>
            <person name="Kurokawa K."/>
            <person name="Ohta H."/>
        </authorList>
    </citation>
    <scope>NUCLEOTIDE SEQUENCE [LARGE SCALE GENOMIC DNA]</scope>
    <source>
        <strain evidence="1 2">NIES-2285</strain>
    </source>
</reference>
<evidence type="ECO:0000313" key="2">
    <source>
        <dbReference type="Proteomes" id="UP000054558"/>
    </source>
</evidence>
<sequence>MSKKEKDLKKGLRHPAKICAKKACEAVPDFVRMVSKVGASEDAISKEEQNQMRVKPSKSFKTVEKMLRDENLLSALLDEMDNVSSSGELPDSCVRCIAKLSTVPEFALQIGRCDIASRLFHFGQRILSEPKTGAAQNLDLDKEHPETYYTNITASLLESSAEFREAARQAGLLRQFIAISYRTWDTAWCHWRGDNIYFLFFSIQQAALIFRAYAEHSVQNLRDLAVDVGEWASDFLLFMDQTCDRVTEEPALQCRRAKFFELLLDTYARLLAAIVTHDLRAFPGIERNSQVFSEILTTKDSPLLRHC</sequence>
<accession>A0A1Y1HX09</accession>
<name>A0A1Y1HX09_KLENI</name>
<dbReference type="EMBL" id="DF237088">
    <property type="protein sequence ID" value="GAQ83194.1"/>
    <property type="molecule type" value="Genomic_DNA"/>
</dbReference>
<proteinExistence type="predicted"/>